<sequence length="139" mass="15516">MPLYQYKLVRIYKYYILTNVKALSGTVTIPLGDIDATNKVELISQTNEHRHDPDPNQVNARRELNQLKEKDITSQLSIQQIVASNVDGINQSTVSALPALSSMTRFVQRTSRDANTPLSNPNSLSLISLPIENTLSHRG</sequence>
<reference evidence="1 2" key="1">
    <citation type="journal article" date="2014" name="Genome Biol. Evol.">
        <title>The genome of the myxosporean Thelohanellus kitauei shows adaptations to nutrient acquisition within its fish host.</title>
        <authorList>
            <person name="Yang Y."/>
            <person name="Xiong J."/>
            <person name="Zhou Z."/>
            <person name="Huo F."/>
            <person name="Miao W."/>
            <person name="Ran C."/>
            <person name="Liu Y."/>
            <person name="Zhang J."/>
            <person name="Feng J."/>
            <person name="Wang M."/>
            <person name="Wang M."/>
            <person name="Wang L."/>
            <person name="Yao B."/>
        </authorList>
    </citation>
    <scope>NUCLEOTIDE SEQUENCE [LARGE SCALE GENOMIC DNA]</scope>
    <source>
        <strain evidence="1">Wuqing</strain>
    </source>
</reference>
<accession>A0A0C2MJW5</accession>
<dbReference type="AlphaFoldDB" id="A0A0C2MJW5"/>
<name>A0A0C2MJW5_THEKT</name>
<evidence type="ECO:0000313" key="2">
    <source>
        <dbReference type="Proteomes" id="UP000031668"/>
    </source>
</evidence>
<comment type="caution">
    <text evidence="1">The sequence shown here is derived from an EMBL/GenBank/DDBJ whole genome shotgun (WGS) entry which is preliminary data.</text>
</comment>
<dbReference type="Proteomes" id="UP000031668">
    <property type="component" value="Unassembled WGS sequence"/>
</dbReference>
<proteinExistence type="predicted"/>
<evidence type="ECO:0000313" key="1">
    <source>
        <dbReference type="EMBL" id="KII67491.1"/>
    </source>
</evidence>
<dbReference type="EMBL" id="JWZT01003172">
    <property type="protein sequence ID" value="KII67491.1"/>
    <property type="molecule type" value="Genomic_DNA"/>
</dbReference>
<dbReference type="OMA" id="YHAPDIS"/>
<gene>
    <name evidence="1" type="ORF">RF11_04094</name>
</gene>
<protein>
    <submittedName>
        <fullName evidence="1">Uncharacterized protein</fullName>
    </submittedName>
</protein>
<keyword evidence="2" id="KW-1185">Reference proteome</keyword>
<organism evidence="1 2">
    <name type="scientific">Thelohanellus kitauei</name>
    <name type="common">Myxosporean</name>
    <dbReference type="NCBI Taxonomy" id="669202"/>
    <lineage>
        <taxon>Eukaryota</taxon>
        <taxon>Metazoa</taxon>
        <taxon>Cnidaria</taxon>
        <taxon>Myxozoa</taxon>
        <taxon>Myxosporea</taxon>
        <taxon>Bivalvulida</taxon>
        <taxon>Platysporina</taxon>
        <taxon>Myxobolidae</taxon>
        <taxon>Thelohanellus</taxon>
    </lineage>
</organism>